<dbReference type="HOGENOM" id="CLU_059452_0_0_1"/>
<evidence type="ECO:0000256" key="9">
    <source>
        <dbReference type="SAM" id="MobiDB-lite"/>
    </source>
</evidence>
<evidence type="ECO:0000259" key="10">
    <source>
        <dbReference type="PROSITE" id="PS50004"/>
    </source>
</evidence>
<feature type="compositionally biased region" description="Polar residues" evidence="9">
    <location>
        <begin position="33"/>
        <end position="58"/>
    </location>
</feature>
<evidence type="ECO:0000256" key="1">
    <source>
        <dbReference type="ARBA" id="ARBA00001913"/>
    </source>
</evidence>
<keyword evidence="4" id="KW-0479">Metal-binding</keyword>
<dbReference type="InterPro" id="IPR035892">
    <property type="entry name" value="C2_domain_sf"/>
</dbReference>
<dbReference type="VEuPathDB" id="VectorBase:CQUJHB000675"/>
<dbReference type="PANTHER" id="PTHR45911">
    <property type="entry name" value="C2 DOMAIN-CONTAINING PROTEIN"/>
    <property type="match status" value="1"/>
</dbReference>
<evidence type="ECO:0000256" key="2">
    <source>
        <dbReference type="ARBA" id="ARBA00004141"/>
    </source>
</evidence>
<dbReference type="InParanoid" id="B0XE00"/>
<comment type="cofactor">
    <cofactor evidence="1">
        <name>Ca(2+)</name>
        <dbReference type="ChEBI" id="CHEBI:29108"/>
    </cofactor>
</comment>
<evidence type="ECO:0000313" key="13">
    <source>
        <dbReference type="Proteomes" id="UP000002320"/>
    </source>
</evidence>
<dbReference type="GO" id="GO:0030672">
    <property type="term" value="C:synaptic vesicle membrane"/>
    <property type="evidence" value="ECO:0007669"/>
    <property type="project" value="TreeGrafter"/>
</dbReference>
<keyword evidence="3" id="KW-0812">Transmembrane</keyword>
<keyword evidence="13" id="KW-1185">Reference proteome</keyword>
<dbReference type="PRINTS" id="PR00360">
    <property type="entry name" value="C2DOMAIN"/>
</dbReference>
<reference evidence="11" key="1">
    <citation type="submission" date="2007-03" db="EMBL/GenBank/DDBJ databases">
        <title>Annotation of Culex pipiens quinquefasciatus.</title>
        <authorList>
            <consortium name="The Broad Institute Genome Sequencing Platform"/>
            <person name="Atkinson P.W."/>
            <person name="Hemingway J."/>
            <person name="Christensen B.M."/>
            <person name="Higgs S."/>
            <person name="Kodira C."/>
            <person name="Hannick L."/>
            <person name="Megy K."/>
            <person name="O'Leary S."/>
            <person name="Pearson M."/>
            <person name="Haas B.J."/>
            <person name="Mauceli E."/>
            <person name="Wortman J.R."/>
            <person name="Lee N.H."/>
            <person name="Guigo R."/>
            <person name="Stanke M."/>
            <person name="Alvarado L."/>
            <person name="Amedeo P."/>
            <person name="Antoine C.H."/>
            <person name="Arensburger P."/>
            <person name="Bidwell S.L."/>
            <person name="Crawford M."/>
            <person name="Camaro F."/>
            <person name="Devon K."/>
            <person name="Engels R."/>
            <person name="Hammond M."/>
            <person name="Howarth C."/>
            <person name="Koehrsen M."/>
            <person name="Lawson D."/>
            <person name="Montgomery P."/>
            <person name="Nene V."/>
            <person name="Nusbaum C."/>
            <person name="Puiu D."/>
            <person name="Romero-Severson J."/>
            <person name="Severson D.W."/>
            <person name="Shumway M."/>
            <person name="Sisk P."/>
            <person name="Stolte C."/>
            <person name="Zeng Q."/>
            <person name="Eisenstadt E."/>
            <person name="Fraser-Liggett C."/>
            <person name="Strausberg R."/>
            <person name="Galagan J."/>
            <person name="Birren B."/>
            <person name="Collins F.H."/>
        </authorList>
    </citation>
    <scope>NUCLEOTIDE SEQUENCE [LARGE SCALE GENOMIC DNA]</scope>
    <source>
        <strain evidence="11">JHB</strain>
    </source>
</reference>
<evidence type="ECO:0000256" key="6">
    <source>
        <dbReference type="ARBA" id="ARBA00022837"/>
    </source>
</evidence>
<organism>
    <name type="scientific">Culex quinquefasciatus</name>
    <name type="common">Southern house mosquito</name>
    <name type="synonym">Culex pungens</name>
    <dbReference type="NCBI Taxonomy" id="7176"/>
    <lineage>
        <taxon>Eukaryota</taxon>
        <taxon>Metazoa</taxon>
        <taxon>Ecdysozoa</taxon>
        <taxon>Arthropoda</taxon>
        <taxon>Hexapoda</taxon>
        <taxon>Insecta</taxon>
        <taxon>Pterygota</taxon>
        <taxon>Neoptera</taxon>
        <taxon>Endopterygota</taxon>
        <taxon>Diptera</taxon>
        <taxon>Nematocera</taxon>
        <taxon>Culicoidea</taxon>
        <taxon>Culicidae</taxon>
        <taxon>Culicinae</taxon>
        <taxon>Culicini</taxon>
        <taxon>Culex</taxon>
        <taxon>Culex</taxon>
    </lineage>
</organism>
<feature type="region of interest" description="Disordered" evidence="9">
    <location>
        <begin position="1"/>
        <end position="63"/>
    </location>
</feature>
<gene>
    <name evidence="12" type="primary">6051434</name>
    <name evidence="11" type="ORF">CpipJ_CPIJ017689</name>
</gene>
<dbReference type="Pfam" id="PF00168">
    <property type="entry name" value="C2"/>
    <property type="match status" value="1"/>
</dbReference>
<keyword evidence="6" id="KW-0106">Calcium</keyword>
<keyword evidence="8" id="KW-0472">Membrane</keyword>
<dbReference type="SMART" id="SM00239">
    <property type="entry name" value="C2"/>
    <property type="match status" value="1"/>
</dbReference>
<feature type="compositionally biased region" description="Basic and acidic residues" evidence="9">
    <location>
        <begin position="8"/>
        <end position="27"/>
    </location>
</feature>
<dbReference type="Proteomes" id="UP000002320">
    <property type="component" value="Unassembled WGS sequence"/>
</dbReference>
<evidence type="ECO:0000256" key="4">
    <source>
        <dbReference type="ARBA" id="ARBA00022723"/>
    </source>
</evidence>
<keyword evidence="5" id="KW-0677">Repeat</keyword>
<dbReference type="InterPro" id="IPR000008">
    <property type="entry name" value="C2_dom"/>
</dbReference>
<accession>B0XE00</accession>
<name>B0XE00_CULQU</name>
<evidence type="ECO:0000313" key="11">
    <source>
        <dbReference type="EMBL" id="EDS45772.1"/>
    </source>
</evidence>
<dbReference type="PROSITE" id="PS50004">
    <property type="entry name" value="C2"/>
    <property type="match status" value="1"/>
</dbReference>
<dbReference type="PANTHER" id="PTHR45911:SF4">
    <property type="entry name" value="MULTIPLE C2 AND TRANSMEMBRANE DOMAIN-CONTAINING PROTEIN"/>
    <property type="match status" value="1"/>
</dbReference>
<dbReference type="EnsemblMetazoa" id="CPIJ017689-RA">
    <property type="protein sequence ID" value="CPIJ017689-PA"/>
    <property type="gene ID" value="CPIJ017689"/>
</dbReference>
<protein>
    <recommendedName>
        <fullName evidence="10">C2 domain-containing protein</fullName>
    </recommendedName>
</protein>
<sequence>MNRWSRGRSKERLRGSCGQELERHDSQSDYAADNSSEHSSSATPQTQSPRHRAQTLSDSPLAARPVVIERNASMSSEGTGLKLTTTKADVELVAGVIAGTSGSGLVAKLVGNDVPGTSGLGVIPGGIGEDPQRRREAVLRQHSFFQLRIHLVSGHNLVAMDKSGTSDPYVKFKVGGRLLYKSKTVHKELNPVWDETFIVPIEDPFQPINIKVFDYDWGLQDDFMGSAKLQLQSLELNRVEEMTIRLEDAQRANKDLGEIRLNVTLWPKTQEDKEQD</sequence>
<dbReference type="SUPFAM" id="SSF49562">
    <property type="entry name" value="C2 domain (Calcium/lipid-binding domain, CaLB)"/>
    <property type="match status" value="1"/>
</dbReference>
<evidence type="ECO:0000313" key="12">
    <source>
        <dbReference type="EnsemblMetazoa" id="CPIJ017689-PA"/>
    </source>
</evidence>
<dbReference type="CDD" id="cd04042">
    <property type="entry name" value="C2A_MCTP_PRT"/>
    <property type="match status" value="1"/>
</dbReference>
<dbReference type="FunFam" id="2.60.40.150:FF:000076">
    <property type="entry name" value="multiple C2 and transmembrane domain-containing protein 2 isoform X1"/>
    <property type="match status" value="1"/>
</dbReference>
<dbReference type="GO" id="GO:0005509">
    <property type="term" value="F:calcium ion binding"/>
    <property type="evidence" value="ECO:0007669"/>
    <property type="project" value="UniProtKB-ARBA"/>
</dbReference>
<evidence type="ECO:0000256" key="7">
    <source>
        <dbReference type="ARBA" id="ARBA00022989"/>
    </source>
</evidence>
<feature type="domain" description="C2" evidence="10">
    <location>
        <begin position="123"/>
        <end position="244"/>
    </location>
</feature>
<dbReference type="EMBL" id="DS232793">
    <property type="protein sequence ID" value="EDS45772.1"/>
    <property type="molecule type" value="Genomic_DNA"/>
</dbReference>
<dbReference type="OrthoDB" id="5973539at2759"/>
<comment type="subcellular location">
    <subcellularLocation>
        <location evidence="2">Membrane</location>
        <topology evidence="2">Multi-pass membrane protein</topology>
    </subcellularLocation>
</comment>
<proteinExistence type="predicted"/>
<keyword evidence="7" id="KW-1133">Transmembrane helix</keyword>
<evidence type="ECO:0000256" key="3">
    <source>
        <dbReference type="ARBA" id="ARBA00022692"/>
    </source>
</evidence>
<dbReference type="VEuPathDB" id="VectorBase:CPIJ017689"/>
<dbReference type="AlphaFoldDB" id="B0XE00"/>
<dbReference type="KEGG" id="cqu:CpipJ_CPIJ017689"/>
<dbReference type="Gene3D" id="2.60.40.150">
    <property type="entry name" value="C2 domain"/>
    <property type="match status" value="1"/>
</dbReference>
<dbReference type="STRING" id="7176.B0XE00"/>
<reference evidence="12" key="2">
    <citation type="submission" date="2021-02" db="UniProtKB">
        <authorList>
            <consortium name="EnsemblMetazoa"/>
        </authorList>
    </citation>
    <scope>IDENTIFICATION</scope>
    <source>
        <strain evidence="12">JHB</strain>
    </source>
</reference>
<evidence type="ECO:0000256" key="5">
    <source>
        <dbReference type="ARBA" id="ARBA00022737"/>
    </source>
</evidence>
<dbReference type="eggNOG" id="KOG1030">
    <property type="taxonomic scope" value="Eukaryota"/>
</dbReference>
<evidence type="ECO:0000256" key="8">
    <source>
        <dbReference type="ARBA" id="ARBA00023136"/>
    </source>
</evidence>
<dbReference type="GO" id="GO:0046928">
    <property type="term" value="P:regulation of neurotransmitter secretion"/>
    <property type="evidence" value="ECO:0007669"/>
    <property type="project" value="TreeGrafter"/>
</dbReference>